<reference evidence="6" key="1">
    <citation type="journal article" date="2019" name="Int. J. Syst. Evol. Microbiol.">
        <title>The Global Catalogue of Microorganisms (GCM) 10K type strain sequencing project: providing services to taxonomists for standard genome sequencing and annotation.</title>
        <authorList>
            <consortium name="The Broad Institute Genomics Platform"/>
            <consortium name="The Broad Institute Genome Sequencing Center for Infectious Disease"/>
            <person name="Wu L."/>
            <person name="Ma J."/>
        </authorList>
    </citation>
    <scope>NUCLEOTIDE SEQUENCE [LARGE SCALE GENOMIC DNA]</scope>
    <source>
        <strain evidence="6">CGMCC 1.10992</strain>
    </source>
</reference>
<keyword evidence="6" id="KW-1185">Reference proteome</keyword>
<keyword evidence="3" id="KW-0732">Signal</keyword>
<evidence type="ECO:0000259" key="4">
    <source>
        <dbReference type="Pfam" id="PF13407"/>
    </source>
</evidence>
<dbReference type="Pfam" id="PF13407">
    <property type="entry name" value="Peripla_BP_4"/>
    <property type="match status" value="1"/>
</dbReference>
<feature type="domain" description="Periplasmic binding protein" evidence="4">
    <location>
        <begin position="23"/>
        <end position="271"/>
    </location>
</feature>
<evidence type="ECO:0000256" key="1">
    <source>
        <dbReference type="ARBA" id="ARBA00004196"/>
    </source>
</evidence>
<comment type="subcellular location">
    <subcellularLocation>
        <location evidence="1">Cell envelope</location>
    </subcellularLocation>
</comment>
<evidence type="ECO:0000313" key="6">
    <source>
        <dbReference type="Proteomes" id="UP001597380"/>
    </source>
</evidence>
<accession>A0ABW4XJZ9</accession>
<protein>
    <submittedName>
        <fullName evidence="5">Substrate-binding domain-containing protein</fullName>
    </submittedName>
</protein>
<comment type="caution">
    <text evidence="5">The sequence shown here is derived from an EMBL/GenBank/DDBJ whole genome shotgun (WGS) entry which is preliminary data.</text>
</comment>
<dbReference type="PANTHER" id="PTHR46847:SF1">
    <property type="entry name" value="D-ALLOSE-BINDING PERIPLASMIC PROTEIN-RELATED"/>
    <property type="match status" value="1"/>
</dbReference>
<sequence length="315" mass="34797">MKFLWLGLLLLFTFDVAAKQARVALILMGQTHEYWHALRAGANDVAKRQELQLLNMDPLYENQSDSQEGLVYRAVEMGVDGIVIAPSDSLMLQESLKYAMEKDVQVVLVDSGLSINSDIPVIATDNFAAGQEMAKLIKSENVAGGKVVILGLPTKVASTLARVEGLVSELKGHATIARHHLDLLSIGEAFRVLEQIESDLLTADVVFACNESSTKAMLSWYDSRPNVTPKLYGFDMAPTILAALKSRELNAVAVQDPYTMGEKAVTHLHSMLHPHPHGQELKLEGMSPPFYLVTPKLLESQSYDKRLSRYLKTTH</sequence>
<proteinExistence type="inferred from homology"/>
<dbReference type="EMBL" id="JBHUHT010000010">
    <property type="protein sequence ID" value="MFD2095836.1"/>
    <property type="molecule type" value="Genomic_DNA"/>
</dbReference>
<dbReference type="InterPro" id="IPR025997">
    <property type="entry name" value="SBP_2_dom"/>
</dbReference>
<name>A0ABW4XJZ9_9GAMM</name>
<dbReference type="InterPro" id="IPR028082">
    <property type="entry name" value="Peripla_BP_I"/>
</dbReference>
<dbReference type="PANTHER" id="PTHR46847">
    <property type="entry name" value="D-ALLOSE-BINDING PERIPLASMIC PROTEIN-RELATED"/>
    <property type="match status" value="1"/>
</dbReference>
<evidence type="ECO:0000256" key="2">
    <source>
        <dbReference type="ARBA" id="ARBA00007639"/>
    </source>
</evidence>
<dbReference type="RefSeq" id="WP_345340768.1">
    <property type="nucleotide sequence ID" value="NZ_BAABLI010000016.1"/>
</dbReference>
<organism evidence="5 6">
    <name type="scientific">Corallincola platygyrae</name>
    <dbReference type="NCBI Taxonomy" id="1193278"/>
    <lineage>
        <taxon>Bacteria</taxon>
        <taxon>Pseudomonadati</taxon>
        <taxon>Pseudomonadota</taxon>
        <taxon>Gammaproteobacteria</taxon>
        <taxon>Alteromonadales</taxon>
        <taxon>Psychromonadaceae</taxon>
        <taxon>Corallincola</taxon>
    </lineage>
</organism>
<evidence type="ECO:0000256" key="3">
    <source>
        <dbReference type="ARBA" id="ARBA00022729"/>
    </source>
</evidence>
<evidence type="ECO:0000313" key="5">
    <source>
        <dbReference type="EMBL" id="MFD2095836.1"/>
    </source>
</evidence>
<dbReference type="Proteomes" id="UP001597380">
    <property type="component" value="Unassembled WGS sequence"/>
</dbReference>
<gene>
    <name evidence="5" type="ORF">ACFSJ3_07550</name>
</gene>
<dbReference type="SUPFAM" id="SSF53822">
    <property type="entry name" value="Periplasmic binding protein-like I"/>
    <property type="match status" value="1"/>
</dbReference>
<comment type="similarity">
    <text evidence="2">Belongs to the bacterial solute-binding protein 2 family.</text>
</comment>
<dbReference type="Gene3D" id="3.40.50.2300">
    <property type="match status" value="2"/>
</dbReference>